<reference evidence="3" key="1">
    <citation type="submission" date="2016-09" db="EMBL/GenBank/DDBJ databases">
        <title>Acidihalobacter prosperus F5.</title>
        <authorList>
            <person name="Khaleque H.N."/>
            <person name="Ramsay J.P."/>
            <person name="Kaksonen A.H."/>
            <person name="Boxall N.J."/>
            <person name="Watkin E.L.J."/>
        </authorList>
    </citation>
    <scope>NUCLEOTIDE SEQUENCE [LARGE SCALE GENOMIC DNA]</scope>
    <source>
        <strain evidence="3">F5</strain>
    </source>
</reference>
<dbReference type="EMBL" id="CP017415">
    <property type="protein sequence ID" value="AOU98322.1"/>
    <property type="molecule type" value="Genomic_DNA"/>
</dbReference>
<dbReference type="AlphaFoldDB" id="A0A1D8IPD1"/>
<evidence type="ECO:0000313" key="3">
    <source>
        <dbReference type="Proteomes" id="UP000095401"/>
    </source>
</evidence>
<sequence>MSTSHIRITYDGPALQTHTMDVRTLAPALLAFGDLCEETGKLLYGDAATTRVEVKASFRTGSFGIDLTVTPQLMQQLMGWMHGNTATAIVNGAGILGIIGASGKGLIFVLRWLKNRRIKRIETTPDGRRILTEDGDEITVEEAVILLLRSREIRSHLQRMIDPIERDGIDTVSFGTDDKIDVVIERKEASYFHVPPPEDSLIGEENRVIPFSIISLSFKEENKWRLYDGQSVVYVTIGDTDFLDRVNKNLERFAKGDILIADTKITHWQTAEGLRTEYTILLVTDHRPGAAQINLPID</sequence>
<accession>A0A1D8IPD1</accession>
<keyword evidence="1" id="KW-0472">Membrane</keyword>
<proteinExistence type="predicted"/>
<evidence type="ECO:0000256" key="1">
    <source>
        <dbReference type="SAM" id="Phobius"/>
    </source>
</evidence>
<dbReference type="KEGG" id="aprs:BI364_10425"/>
<name>A0A1D8IPD1_9GAMM</name>
<keyword evidence="1" id="KW-0812">Transmembrane</keyword>
<gene>
    <name evidence="2" type="ORF">BI364_10425</name>
</gene>
<protein>
    <submittedName>
        <fullName evidence="2">Uncharacterized protein</fullName>
    </submittedName>
</protein>
<keyword evidence="1" id="KW-1133">Transmembrane helix</keyword>
<evidence type="ECO:0000313" key="2">
    <source>
        <dbReference type="EMBL" id="AOU98322.1"/>
    </source>
</evidence>
<dbReference type="Proteomes" id="UP000095401">
    <property type="component" value="Chromosome"/>
</dbReference>
<keyword evidence="3" id="KW-1185">Reference proteome</keyword>
<organism evidence="2 3">
    <name type="scientific">Acidihalobacter yilgarnensis</name>
    <dbReference type="NCBI Taxonomy" id="2819280"/>
    <lineage>
        <taxon>Bacteria</taxon>
        <taxon>Pseudomonadati</taxon>
        <taxon>Pseudomonadota</taxon>
        <taxon>Gammaproteobacteria</taxon>
        <taxon>Chromatiales</taxon>
        <taxon>Ectothiorhodospiraceae</taxon>
        <taxon>Acidihalobacter</taxon>
    </lineage>
</organism>
<feature type="transmembrane region" description="Helical" evidence="1">
    <location>
        <begin position="88"/>
        <end position="110"/>
    </location>
</feature>